<keyword evidence="5 9" id="KW-0812">Transmembrane</keyword>
<comment type="subcellular location">
    <subcellularLocation>
        <location evidence="1">Cell membrane</location>
        <topology evidence="1">Multi-pass membrane protein</topology>
    </subcellularLocation>
</comment>
<dbReference type="OrthoDB" id="6133115at2759"/>
<evidence type="ECO:0000313" key="14">
    <source>
        <dbReference type="RefSeq" id="XP_025833455.1"/>
    </source>
</evidence>
<dbReference type="GO" id="GO:0005886">
    <property type="term" value="C:plasma membrane"/>
    <property type="evidence" value="ECO:0007669"/>
    <property type="project" value="UniProtKB-SubCell"/>
</dbReference>
<dbReference type="InterPro" id="IPR005829">
    <property type="entry name" value="Sugar_transporter_CS"/>
</dbReference>
<evidence type="ECO:0000256" key="2">
    <source>
        <dbReference type="ARBA" id="ARBA00022448"/>
    </source>
</evidence>
<feature type="transmembrane region" description="Helical" evidence="9">
    <location>
        <begin position="314"/>
        <end position="336"/>
    </location>
</feature>
<evidence type="ECO:0000256" key="5">
    <source>
        <dbReference type="ARBA" id="ARBA00022692"/>
    </source>
</evidence>
<evidence type="ECO:0000259" key="10">
    <source>
        <dbReference type="PROSITE" id="PS50850"/>
    </source>
</evidence>
<evidence type="ECO:0000313" key="11">
    <source>
        <dbReference type="Proteomes" id="UP000192223"/>
    </source>
</evidence>
<dbReference type="RefSeq" id="XP_025833455.1">
    <property type="nucleotide sequence ID" value="XM_025977670.1"/>
</dbReference>
<feature type="transmembrane region" description="Helical" evidence="9">
    <location>
        <begin position="138"/>
        <end position="160"/>
    </location>
</feature>
<feature type="transmembrane region" description="Helical" evidence="9">
    <location>
        <begin position="348"/>
        <end position="373"/>
    </location>
</feature>
<accession>A0A7F5RBV2</accession>
<dbReference type="GO" id="GO:0022857">
    <property type="term" value="F:transmembrane transporter activity"/>
    <property type="evidence" value="ECO:0007669"/>
    <property type="project" value="InterPro"/>
</dbReference>
<name>A0A7F5RBV2_AGRPL</name>
<keyword evidence="2" id="KW-0813">Transport</keyword>
<dbReference type="FunFam" id="1.20.1250.20:FF:000218">
    <property type="entry name" value="facilitated trehalose transporter Tret1"/>
    <property type="match status" value="1"/>
</dbReference>
<evidence type="ECO:0000313" key="12">
    <source>
        <dbReference type="RefSeq" id="XP_025833453.1"/>
    </source>
</evidence>
<feature type="transmembrane region" description="Helical" evidence="9">
    <location>
        <begin position="56"/>
        <end position="76"/>
    </location>
</feature>
<dbReference type="RefSeq" id="XP_025833454.1">
    <property type="nucleotide sequence ID" value="XM_025977669.1"/>
</dbReference>
<evidence type="ECO:0000313" key="13">
    <source>
        <dbReference type="RefSeq" id="XP_025833454.1"/>
    </source>
</evidence>
<dbReference type="InterPro" id="IPR050549">
    <property type="entry name" value="MFS_Trehalose_Transporter"/>
</dbReference>
<keyword evidence="4" id="KW-0762">Sugar transport</keyword>
<dbReference type="Gene3D" id="1.20.1250.20">
    <property type="entry name" value="MFS general substrate transporter like domains"/>
    <property type="match status" value="1"/>
</dbReference>
<dbReference type="RefSeq" id="XP_025833456.1">
    <property type="nucleotide sequence ID" value="XM_025977671.1"/>
</dbReference>
<evidence type="ECO:0000256" key="4">
    <source>
        <dbReference type="ARBA" id="ARBA00022597"/>
    </source>
</evidence>
<dbReference type="PANTHER" id="PTHR48021">
    <property type="match status" value="1"/>
</dbReference>
<protein>
    <submittedName>
        <fullName evidence="12 13">Facilitated trehalose transporter Tret1-like</fullName>
    </submittedName>
</protein>
<keyword evidence="8" id="KW-0175">Coiled coil</keyword>
<dbReference type="Proteomes" id="UP000192223">
    <property type="component" value="Unplaced"/>
</dbReference>
<keyword evidence="11" id="KW-1185">Reference proteome</keyword>
<dbReference type="PANTHER" id="PTHR48021:SF46">
    <property type="entry name" value="MAJOR FACILITATOR SUPERFAMILY (MFS) PROFILE DOMAIN-CONTAINING PROTEIN"/>
    <property type="match status" value="1"/>
</dbReference>
<feature type="coiled-coil region" evidence="8">
    <location>
        <begin position="206"/>
        <end position="233"/>
    </location>
</feature>
<feature type="transmembrane region" description="Helical" evidence="9">
    <location>
        <begin position="413"/>
        <end position="433"/>
    </location>
</feature>
<dbReference type="Pfam" id="PF00083">
    <property type="entry name" value="Sugar_tr"/>
    <property type="match status" value="1"/>
</dbReference>
<evidence type="ECO:0000313" key="15">
    <source>
        <dbReference type="RefSeq" id="XP_025833456.1"/>
    </source>
</evidence>
<keyword evidence="7 9" id="KW-0472">Membrane</keyword>
<dbReference type="PROSITE" id="PS50850">
    <property type="entry name" value="MFS"/>
    <property type="match status" value="1"/>
</dbReference>
<feature type="transmembrane region" description="Helical" evidence="9">
    <location>
        <begin position="385"/>
        <end position="407"/>
    </location>
</feature>
<proteinExistence type="predicted"/>
<feature type="transmembrane region" description="Helical" evidence="9">
    <location>
        <begin position="166"/>
        <end position="187"/>
    </location>
</feature>
<feature type="transmembrane region" description="Helical" evidence="9">
    <location>
        <begin position="106"/>
        <end position="126"/>
    </location>
</feature>
<dbReference type="AlphaFoldDB" id="A0A7F5RBV2"/>
<feature type="domain" description="Major facilitator superfamily (MFS) profile" evidence="10">
    <location>
        <begin position="15"/>
        <end position="439"/>
    </location>
</feature>
<dbReference type="InterPro" id="IPR005828">
    <property type="entry name" value="MFS_sugar_transport-like"/>
</dbReference>
<dbReference type="RefSeq" id="XP_025833453.1">
    <property type="nucleotide sequence ID" value="XM_025977668.1"/>
</dbReference>
<feature type="transmembrane region" description="Helical" evidence="9">
    <location>
        <begin position="290"/>
        <end position="307"/>
    </location>
</feature>
<keyword evidence="3" id="KW-1003">Cell membrane</keyword>
<dbReference type="RefSeq" id="XP_025833457.1">
    <property type="nucleotide sequence ID" value="XM_025977672.1"/>
</dbReference>
<feature type="transmembrane region" description="Helical" evidence="9">
    <location>
        <begin position="12"/>
        <end position="32"/>
    </location>
</feature>
<evidence type="ECO:0000256" key="6">
    <source>
        <dbReference type="ARBA" id="ARBA00022989"/>
    </source>
</evidence>
<dbReference type="KEGG" id="apln:108739530"/>
<reference evidence="12 13" key="1">
    <citation type="submission" date="2025-04" db="UniProtKB">
        <authorList>
            <consortium name="RefSeq"/>
        </authorList>
    </citation>
    <scope>IDENTIFICATION</scope>
    <source>
        <tissue evidence="12 13">Entire body</tissue>
    </source>
</reference>
<evidence type="ECO:0000256" key="9">
    <source>
        <dbReference type="SAM" id="Phobius"/>
    </source>
</evidence>
<sequence length="475" mass="52937">MSADLKSKQWPQVLAAVTCAINAFGMGLQFGWPPQAIPKILSDEFPSHVTSDETSYILLIGPLSYIVAAPVFASLADIIGRKKCLLLLAIPQLIAWILIANAKTVMVLYIARLIGSAFEGGLYAVYPMYLGEICEPKVRGVLGSSLSVSILLGQVVMTAYGSYTSITVSAYIACISPILFLLTFSWMPESPYFFLMKNRVKEAEQSLKALRKMDNVEKELNQLEGDVKRQMSESNSIKDLFMIDSNRRGLVVMFCLRTFQQLSGITPIGFYAQIIFKEGGDFLSPEICSIIYFLIQVTVASLAAAVVDKFGRRPLFMTSSFTTAIILFLLGVYYYLSNLGYDLTSYNWMPLVGMILYVICMSFGILVAPNLMVGEMFSTRAKAKALSICSIHFAILISILTQVFHLLQKNFGISSPFFLFGTCTMFGVVYGHFWMPETKGKTLEEIQQYLKGRRDTRKSNAYNGFENKGNNICEK</sequence>
<feature type="transmembrane region" description="Helical" evidence="9">
    <location>
        <begin position="83"/>
        <end position="100"/>
    </location>
</feature>
<evidence type="ECO:0000256" key="8">
    <source>
        <dbReference type="SAM" id="Coils"/>
    </source>
</evidence>
<keyword evidence="6 9" id="KW-1133">Transmembrane helix</keyword>
<feature type="transmembrane region" description="Helical" evidence="9">
    <location>
        <begin position="250"/>
        <end position="270"/>
    </location>
</feature>
<dbReference type="GeneID" id="108739530"/>
<evidence type="ECO:0000256" key="1">
    <source>
        <dbReference type="ARBA" id="ARBA00004651"/>
    </source>
</evidence>
<gene>
    <name evidence="12 13 14 15 16" type="primary">LOC108739530</name>
</gene>
<dbReference type="InterPro" id="IPR036259">
    <property type="entry name" value="MFS_trans_sf"/>
</dbReference>
<organism evidence="11 12">
    <name type="scientific">Agrilus planipennis</name>
    <name type="common">Emerald ash borer</name>
    <name type="synonym">Agrilus marcopoli</name>
    <dbReference type="NCBI Taxonomy" id="224129"/>
    <lineage>
        <taxon>Eukaryota</taxon>
        <taxon>Metazoa</taxon>
        <taxon>Ecdysozoa</taxon>
        <taxon>Arthropoda</taxon>
        <taxon>Hexapoda</taxon>
        <taxon>Insecta</taxon>
        <taxon>Pterygota</taxon>
        <taxon>Neoptera</taxon>
        <taxon>Endopterygota</taxon>
        <taxon>Coleoptera</taxon>
        <taxon>Polyphaga</taxon>
        <taxon>Elateriformia</taxon>
        <taxon>Buprestoidea</taxon>
        <taxon>Buprestidae</taxon>
        <taxon>Agrilinae</taxon>
        <taxon>Agrilus</taxon>
    </lineage>
</organism>
<evidence type="ECO:0000313" key="16">
    <source>
        <dbReference type="RefSeq" id="XP_025833457.1"/>
    </source>
</evidence>
<evidence type="ECO:0000256" key="3">
    <source>
        <dbReference type="ARBA" id="ARBA00022475"/>
    </source>
</evidence>
<dbReference type="PROSITE" id="PS00216">
    <property type="entry name" value="SUGAR_TRANSPORT_1"/>
    <property type="match status" value="1"/>
</dbReference>
<dbReference type="InterPro" id="IPR020846">
    <property type="entry name" value="MFS_dom"/>
</dbReference>
<dbReference type="SUPFAM" id="SSF103473">
    <property type="entry name" value="MFS general substrate transporter"/>
    <property type="match status" value="1"/>
</dbReference>
<evidence type="ECO:0000256" key="7">
    <source>
        <dbReference type="ARBA" id="ARBA00023136"/>
    </source>
</evidence>